<protein>
    <submittedName>
        <fullName evidence="5">T-cell activation inhibitor, mitochondrial-like isoform X1</fullName>
    </submittedName>
</protein>
<dbReference type="GeneID" id="110975630"/>
<evidence type="ECO:0000259" key="3">
    <source>
        <dbReference type="Pfam" id="PF14688"/>
    </source>
</evidence>
<dbReference type="Pfam" id="PF14687">
    <property type="entry name" value="DUF4460"/>
    <property type="match status" value="1"/>
</dbReference>
<dbReference type="RefSeq" id="XP_022083943.1">
    <property type="nucleotide sequence ID" value="XM_022228251.1"/>
</dbReference>
<dbReference type="OrthoDB" id="4238at2759"/>
<feature type="signal peptide" evidence="1">
    <location>
        <begin position="1"/>
        <end position="18"/>
    </location>
</feature>
<dbReference type="Pfam" id="PF14688">
    <property type="entry name" value="DUF4461"/>
    <property type="match status" value="1"/>
</dbReference>
<evidence type="ECO:0000313" key="5">
    <source>
        <dbReference type="RefSeq" id="XP_022083943.1"/>
    </source>
</evidence>
<feature type="domain" description="DUF4460" evidence="2">
    <location>
        <begin position="28"/>
        <end position="130"/>
    </location>
</feature>
<dbReference type="InterPro" id="IPR027989">
    <property type="entry name" value="DUF4461"/>
</dbReference>
<gene>
    <name evidence="5" type="primary">LOC110975630</name>
</gene>
<accession>A0A8B7XSV5</accession>
<keyword evidence="4" id="KW-1185">Reference proteome</keyword>
<feature type="chain" id="PRO_5034413265" evidence="1">
    <location>
        <begin position="19"/>
        <end position="493"/>
    </location>
</feature>
<dbReference type="GO" id="GO:0005739">
    <property type="term" value="C:mitochondrion"/>
    <property type="evidence" value="ECO:0007669"/>
    <property type="project" value="TreeGrafter"/>
</dbReference>
<dbReference type="InterPro" id="IPR027986">
    <property type="entry name" value="TCAIM"/>
</dbReference>
<dbReference type="PANTHER" id="PTHR31596">
    <property type="entry name" value="T-CELL ACTIVATION INHIBITOR, MITOCHONDRIAL"/>
    <property type="match status" value="1"/>
</dbReference>
<evidence type="ECO:0000313" key="4">
    <source>
        <dbReference type="Proteomes" id="UP000694845"/>
    </source>
</evidence>
<name>A0A8B7XSV5_ACAPL</name>
<dbReference type="OMA" id="RYDCGCN"/>
<organism evidence="4 5">
    <name type="scientific">Acanthaster planci</name>
    <name type="common">Crown-of-thorns starfish</name>
    <dbReference type="NCBI Taxonomy" id="133434"/>
    <lineage>
        <taxon>Eukaryota</taxon>
        <taxon>Metazoa</taxon>
        <taxon>Echinodermata</taxon>
        <taxon>Eleutherozoa</taxon>
        <taxon>Asterozoa</taxon>
        <taxon>Asteroidea</taxon>
        <taxon>Valvatacea</taxon>
        <taxon>Valvatida</taxon>
        <taxon>Acanthasteridae</taxon>
        <taxon>Acanthaster</taxon>
    </lineage>
</organism>
<sequence length="493" mass="56256">MWAIRLLRPPLIRSPFLALPLNLQCSFLTSAQTAEVLRPFIFAVHPDFFGQHPKEQAVNEHSLKLLYAHLENIRDKSVQVTPKDLTFYLRNGGGVQPSKQGQSVFRSVTVSLLARDIYTTVSNILETCSLPTNSLQELSAHRPLPFPRPVEWHHSYYAYTGKKDPYAEVYAKHQPAKDSLRNWLRTNVSIARKNEESSLPIRQETERLNESLQEELGLEELRWMSRWDVNTFRACLRSVGKLHREHPEIMDNLRGKKLVLGNWSGVSREGDVMLCIKSVEQQWLAFLSSLPQQMKVLDHLSVAEQQLSDLLGGSLRLSRRCCRNPMPAPAYLGLLRKMIAGLQRYRQTVEGQRDCQRISRGLLANVEMNVVSDSGRMYVSSRGALHVPASSQPPDLISFLLDNGFRVKDLKRHYQRKLLEEIAVVQTCVEELDLATLTKEDSVSTEEMMLCCRRLMESPAELGASLQDTSILVGHVYMVLWGGELCIPWNWKD</sequence>
<dbReference type="PANTHER" id="PTHR31596:SF1">
    <property type="entry name" value="T-CELL ACTIVATION INHIBITOR, MITOCHONDRIAL"/>
    <property type="match status" value="1"/>
</dbReference>
<keyword evidence="1" id="KW-0732">Signal</keyword>
<dbReference type="AlphaFoldDB" id="A0A8B7XSV5"/>
<evidence type="ECO:0000259" key="2">
    <source>
        <dbReference type="Pfam" id="PF14687"/>
    </source>
</evidence>
<proteinExistence type="predicted"/>
<dbReference type="InterPro" id="IPR028031">
    <property type="entry name" value="DUF4460"/>
</dbReference>
<feature type="domain" description="DUF4461" evidence="3">
    <location>
        <begin position="179"/>
        <end position="492"/>
    </location>
</feature>
<reference evidence="5" key="1">
    <citation type="submission" date="2025-08" db="UniProtKB">
        <authorList>
            <consortium name="RefSeq"/>
        </authorList>
    </citation>
    <scope>IDENTIFICATION</scope>
</reference>
<evidence type="ECO:0000256" key="1">
    <source>
        <dbReference type="SAM" id="SignalP"/>
    </source>
</evidence>
<dbReference type="CTD" id="285343"/>
<dbReference type="Proteomes" id="UP000694845">
    <property type="component" value="Unplaced"/>
</dbReference>
<dbReference type="KEGG" id="aplc:110975630"/>